<proteinExistence type="predicted"/>
<dbReference type="InterPro" id="IPR006076">
    <property type="entry name" value="FAD-dep_OxRdtase"/>
</dbReference>
<dbReference type="Proteomes" id="UP000219281">
    <property type="component" value="Unassembled WGS sequence"/>
</dbReference>
<reference evidence="3" key="1">
    <citation type="submission" date="2017-09" db="EMBL/GenBank/DDBJ databases">
        <authorList>
            <person name="Varghese N."/>
            <person name="Submissions S."/>
        </authorList>
    </citation>
    <scope>NUCLEOTIDE SEQUENCE [LARGE SCALE GENOMIC DNA]</scope>
    <source>
        <strain evidence="3">CGMCC 1.12803</strain>
    </source>
</reference>
<dbReference type="Gene3D" id="3.50.50.60">
    <property type="entry name" value="FAD/NAD(P)-binding domain"/>
    <property type="match status" value="1"/>
</dbReference>
<accession>A0A286ADF7</accession>
<dbReference type="Gene3D" id="3.30.9.10">
    <property type="entry name" value="D-Amino Acid Oxidase, subunit A, domain 2"/>
    <property type="match status" value="1"/>
</dbReference>
<dbReference type="GO" id="GO:0005737">
    <property type="term" value="C:cytoplasm"/>
    <property type="evidence" value="ECO:0007669"/>
    <property type="project" value="TreeGrafter"/>
</dbReference>
<dbReference type="Pfam" id="PF01266">
    <property type="entry name" value="DAO"/>
    <property type="match status" value="1"/>
</dbReference>
<dbReference type="PANTHER" id="PTHR13847:SF281">
    <property type="entry name" value="FAD DEPENDENT OXIDOREDUCTASE DOMAIN-CONTAINING PROTEIN"/>
    <property type="match status" value="1"/>
</dbReference>
<dbReference type="EMBL" id="OCMT01000004">
    <property type="protein sequence ID" value="SOD19950.1"/>
    <property type="molecule type" value="Genomic_DNA"/>
</dbReference>
<dbReference type="PANTHER" id="PTHR13847">
    <property type="entry name" value="SARCOSINE DEHYDROGENASE-RELATED"/>
    <property type="match status" value="1"/>
</dbReference>
<evidence type="ECO:0000259" key="1">
    <source>
        <dbReference type="Pfam" id="PF01266"/>
    </source>
</evidence>
<keyword evidence="3" id="KW-1185">Reference proteome</keyword>
<evidence type="ECO:0000313" key="3">
    <source>
        <dbReference type="Proteomes" id="UP000219281"/>
    </source>
</evidence>
<dbReference type="AlphaFoldDB" id="A0A286ADF7"/>
<dbReference type="SUPFAM" id="SSF51905">
    <property type="entry name" value="FAD/NAD(P)-binding domain"/>
    <property type="match status" value="1"/>
</dbReference>
<feature type="domain" description="FAD dependent oxidoreductase" evidence="1">
    <location>
        <begin position="43"/>
        <end position="388"/>
    </location>
</feature>
<name>A0A286ADF7_9SPHI</name>
<organism evidence="2 3">
    <name type="scientific">Pedobacter xixiisoli</name>
    <dbReference type="NCBI Taxonomy" id="1476464"/>
    <lineage>
        <taxon>Bacteria</taxon>
        <taxon>Pseudomonadati</taxon>
        <taxon>Bacteroidota</taxon>
        <taxon>Sphingobacteriia</taxon>
        <taxon>Sphingobacteriales</taxon>
        <taxon>Sphingobacteriaceae</taxon>
        <taxon>Pedobacter</taxon>
    </lineage>
</organism>
<dbReference type="InterPro" id="IPR036188">
    <property type="entry name" value="FAD/NAD-bd_sf"/>
</dbReference>
<protein>
    <submittedName>
        <fullName evidence="2">Glycine/D-amino acid oxidase</fullName>
    </submittedName>
</protein>
<sequence length="404" mass="44953">MFVLSISLNQKVFPYLYEIFFLQFLMETLNLSYWEKTSFYNSDVIIIGSGIVGLNAAITIKKQQPNVSVTILERGFLPAGASTKNAGFACFGSLSELIEQEKSGTIALQELIGKRWKGLQKLRSLVGDSRLDFQINGGFELFKPTQSALSEECVSKIGHFNDIIQDITNEKTAFSIANSRIETFGFEGIDCLIENKLEAQLNPGQMIKALTELAISLRVTILNSCTVHRFEESDTSLLVSTSQGEFKCKKLLFCTNAFASQLLPQLDLKPGRGQVLITKPIENLKLKGTFHYDKGYYYFRNVGDRVLLGGGRNLDFFTEETHQFGETPLVQNTLIRLLKEVILPNTAFEIDQKWSGIMAFGPELSPIIKEVSTNVFCAVRCNGMGIAIGSQTVEEAGEMVLKSI</sequence>
<gene>
    <name evidence="2" type="ORF">SAMN06297358_3658</name>
</gene>
<evidence type="ECO:0000313" key="2">
    <source>
        <dbReference type="EMBL" id="SOD19950.1"/>
    </source>
</evidence>